<dbReference type="Proteomes" id="UP000318405">
    <property type="component" value="Unassembled WGS sequence"/>
</dbReference>
<dbReference type="OrthoDB" id="8410049at2"/>
<gene>
    <name evidence="1" type="ORF">FOZ76_11680</name>
</gene>
<protein>
    <submittedName>
        <fullName evidence="1">Uncharacterized protein</fullName>
    </submittedName>
</protein>
<proteinExistence type="predicted"/>
<dbReference type="RefSeq" id="WP_143948443.1">
    <property type="nucleotide sequence ID" value="NZ_BAABMB010000001.1"/>
</dbReference>
<keyword evidence="2" id="KW-1185">Reference proteome</keyword>
<dbReference type="EMBL" id="VLTJ01000023">
    <property type="protein sequence ID" value="TSH94797.1"/>
    <property type="molecule type" value="Genomic_DNA"/>
</dbReference>
<sequence length="390" mass="40487">MSTLLGPVSTLSRYREESLYLDFTQEDLDARVVFSRESAAWEFNGDGILMRAAPNVWPLEHDPATRQPLGRPHYGLALTNKVTARKHNPVSVEGLSNPGGQTIVSIVDDTDALRAAGLLELCTNGMVYKIDNSASSSSIGVTISGRAGNLNPHSVSAFWRGAGLAAIRLSGVPGPNYEVPSSYDRTKRESLLPTSADSATYASLAPGAVVYFILPQLVEGSLAGPVIPGDTLAATSRQPDTAHIPISGLIGASEGAMVIDVYRSAATSLGRYATLYNATSPGSNAIELAEAADSSAIRLLIASGGAAVPVAGGAMPLGAVRIAAGWRIGRAAISMNGSAVAAMAPASLPLLTHLGILSRAGIYRSTARAHMVALFPKCPSDGQLTDLSRL</sequence>
<reference evidence="1 2" key="1">
    <citation type="submission" date="2019-07" db="EMBL/GenBank/DDBJ databases">
        <title>Qingshengfaniella alkalisoli gen. nov., sp. nov., isolated from saline soil.</title>
        <authorList>
            <person name="Xu L."/>
            <person name="Huang X.-X."/>
            <person name="Sun J.-Q."/>
        </authorList>
    </citation>
    <scope>NUCLEOTIDE SEQUENCE [LARGE SCALE GENOMIC DNA]</scope>
    <source>
        <strain evidence="1 2">DSM 27279</strain>
    </source>
</reference>
<accession>A0A556APJ0</accession>
<name>A0A556APJ0_9BURK</name>
<dbReference type="AlphaFoldDB" id="A0A556APJ0"/>
<evidence type="ECO:0000313" key="1">
    <source>
        <dbReference type="EMBL" id="TSH94797.1"/>
    </source>
</evidence>
<evidence type="ECO:0000313" key="2">
    <source>
        <dbReference type="Proteomes" id="UP000318405"/>
    </source>
</evidence>
<organism evidence="1 2">
    <name type="scientific">Verticiella sediminum</name>
    <dbReference type="NCBI Taxonomy" id="1247510"/>
    <lineage>
        <taxon>Bacteria</taxon>
        <taxon>Pseudomonadati</taxon>
        <taxon>Pseudomonadota</taxon>
        <taxon>Betaproteobacteria</taxon>
        <taxon>Burkholderiales</taxon>
        <taxon>Alcaligenaceae</taxon>
        <taxon>Verticiella</taxon>
    </lineage>
</organism>
<comment type="caution">
    <text evidence="1">The sequence shown here is derived from an EMBL/GenBank/DDBJ whole genome shotgun (WGS) entry which is preliminary data.</text>
</comment>